<dbReference type="Gene3D" id="1.20.120.1200">
    <property type="entry name" value="NADH-ubiquinone/plastoquinone oxidoreductase chain 6, subunit NuoJ"/>
    <property type="match status" value="1"/>
</dbReference>
<keyword evidence="1" id="KW-1133">Transmembrane helix</keyword>
<dbReference type="PANTHER" id="PTHR33269">
    <property type="entry name" value="NADH-UBIQUINONE OXIDOREDUCTASE CHAIN 6"/>
    <property type="match status" value="1"/>
</dbReference>
<evidence type="ECO:0000313" key="2">
    <source>
        <dbReference type="EMBL" id="VAX26535.1"/>
    </source>
</evidence>
<feature type="transmembrane region" description="Helical" evidence="1">
    <location>
        <begin position="6"/>
        <end position="23"/>
    </location>
</feature>
<dbReference type="GO" id="GO:0016491">
    <property type="term" value="F:oxidoreductase activity"/>
    <property type="evidence" value="ECO:0007669"/>
    <property type="project" value="UniProtKB-KW"/>
</dbReference>
<dbReference type="AlphaFoldDB" id="A0A3B1D4C1"/>
<dbReference type="PANTHER" id="PTHR33269:SF17">
    <property type="entry name" value="NADH-UBIQUINONE OXIDOREDUCTASE CHAIN 6"/>
    <property type="match status" value="1"/>
</dbReference>
<evidence type="ECO:0000256" key="1">
    <source>
        <dbReference type="SAM" id="Phobius"/>
    </source>
</evidence>
<keyword evidence="1" id="KW-0472">Membrane</keyword>
<dbReference type="InterPro" id="IPR001457">
    <property type="entry name" value="NADH_UbQ/plastoQ_OxRdtase_su6"/>
</dbReference>
<keyword evidence="2" id="KW-0560">Oxidoreductase</keyword>
<feature type="transmembrane region" description="Helical" evidence="1">
    <location>
        <begin position="30"/>
        <end position="47"/>
    </location>
</feature>
<dbReference type="InterPro" id="IPR042106">
    <property type="entry name" value="Nuo/plastoQ_OxRdtase_6_NuoJ"/>
</dbReference>
<dbReference type="EMBL" id="UOGH01000004">
    <property type="protein sequence ID" value="VAX26535.1"/>
    <property type="molecule type" value="Genomic_DNA"/>
</dbReference>
<keyword evidence="1" id="KW-0812">Transmembrane</keyword>
<dbReference type="GO" id="GO:0008137">
    <property type="term" value="F:NADH dehydrogenase (ubiquinone) activity"/>
    <property type="evidence" value="ECO:0007669"/>
    <property type="project" value="InterPro"/>
</dbReference>
<organism evidence="2">
    <name type="scientific">hydrothermal vent metagenome</name>
    <dbReference type="NCBI Taxonomy" id="652676"/>
    <lineage>
        <taxon>unclassified sequences</taxon>
        <taxon>metagenomes</taxon>
        <taxon>ecological metagenomes</taxon>
    </lineage>
</organism>
<feature type="transmembrane region" description="Helical" evidence="1">
    <location>
        <begin position="53"/>
        <end position="75"/>
    </location>
</feature>
<proteinExistence type="predicted"/>
<protein>
    <submittedName>
        <fullName evidence="2">NADH-ubiquinone oxidoreductase chain J</fullName>
        <ecNumber evidence="2">1.6.5.3</ecNumber>
    </submittedName>
</protein>
<dbReference type="EC" id="1.6.5.3" evidence="2"/>
<name>A0A3B1D4C1_9ZZZZ</name>
<feature type="transmembrane region" description="Helical" evidence="1">
    <location>
        <begin position="87"/>
        <end position="104"/>
    </location>
</feature>
<feature type="transmembrane region" description="Helical" evidence="1">
    <location>
        <begin position="141"/>
        <end position="163"/>
    </location>
</feature>
<dbReference type="Pfam" id="PF00499">
    <property type="entry name" value="Oxidored_q3"/>
    <property type="match status" value="1"/>
</dbReference>
<keyword evidence="2" id="KW-0830">Ubiquinone</keyword>
<gene>
    <name evidence="2" type="ORF">MNBD_NITROSPIRAE02-1290</name>
</gene>
<reference evidence="2" key="1">
    <citation type="submission" date="2018-06" db="EMBL/GenBank/DDBJ databases">
        <authorList>
            <person name="Zhirakovskaya E."/>
        </authorList>
    </citation>
    <scope>NUCLEOTIDE SEQUENCE</scope>
</reference>
<sequence length="174" mass="19275">MVEWFFGYLAGAVILLSLLVVLSRNPVHSVLWMLLMFLHVAGLYLLLNAEFLAATQVIVYAGAILVLFLFVVMLLNLKEEIRFKRFTGGWPVRLLIAAGILIVLKKGFEGFKVGFKGPWSIEAIEQATHTKALGKVLFTEYVLPFEIASLILLVAIIGAVFLAKKRAQDVTGGR</sequence>
<accession>A0A3B1D4C1</accession>